<dbReference type="EMBL" id="JAEACQ010000233">
    <property type="protein sequence ID" value="MBL7629637.1"/>
    <property type="molecule type" value="Genomic_DNA"/>
</dbReference>
<proteinExistence type="predicted"/>
<dbReference type="Proteomes" id="UP000604475">
    <property type="component" value="Unassembled WGS sequence"/>
</dbReference>
<evidence type="ECO:0000256" key="1">
    <source>
        <dbReference type="SAM" id="SignalP"/>
    </source>
</evidence>
<reference evidence="2" key="1">
    <citation type="submission" date="2020-12" db="EMBL/GenBank/DDBJ databases">
        <title>Genomic characterization of non-nitrogen-fixing Frankia strains.</title>
        <authorList>
            <person name="Carlos-Shanley C."/>
            <person name="Guerra T."/>
            <person name="Hahn D."/>
        </authorList>
    </citation>
    <scope>NUCLEOTIDE SEQUENCE</scope>
    <source>
        <strain evidence="2">CN6</strain>
    </source>
</reference>
<comment type="caution">
    <text evidence="2">The sequence shown here is derived from an EMBL/GenBank/DDBJ whole genome shotgun (WGS) entry which is preliminary data.</text>
</comment>
<dbReference type="AlphaFoldDB" id="A0A937RGG8"/>
<protein>
    <recommendedName>
        <fullName evidence="4">Lipoprotein</fullName>
    </recommendedName>
</protein>
<evidence type="ECO:0000313" key="2">
    <source>
        <dbReference type="EMBL" id="MBL7629637.1"/>
    </source>
</evidence>
<accession>A0A937RGG8</accession>
<keyword evidence="3" id="KW-1185">Reference proteome</keyword>
<organism evidence="2 3">
    <name type="scientific">Frankia nepalensis</name>
    <dbReference type="NCBI Taxonomy" id="1836974"/>
    <lineage>
        <taxon>Bacteria</taxon>
        <taxon>Bacillati</taxon>
        <taxon>Actinomycetota</taxon>
        <taxon>Actinomycetes</taxon>
        <taxon>Frankiales</taxon>
        <taxon>Frankiaceae</taxon>
        <taxon>Frankia</taxon>
    </lineage>
</organism>
<dbReference type="RefSeq" id="WP_203001214.1">
    <property type="nucleotide sequence ID" value="NZ_JADWYU010000221.1"/>
</dbReference>
<feature type="chain" id="PRO_5037026525" description="Lipoprotein" evidence="1">
    <location>
        <begin position="32"/>
        <end position="235"/>
    </location>
</feature>
<name>A0A937RGG8_9ACTN</name>
<feature type="signal peptide" evidence="1">
    <location>
        <begin position="1"/>
        <end position="31"/>
    </location>
</feature>
<gene>
    <name evidence="2" type="ORF">I7412_21185</name>
</gene>
<evidence type="ECO:0008006" key="4">
    <source>
        <dbReference type="Google" id="ProtNLM"/>
    </source>
</evidence>
<keyword evidence="1" id="KW-0732">Signal</keyword>
<evidence type="ECO:0000313" key="3">
    <source>
        <dbReference type="Proteomes" id="UP000604475"/>
    </source>
</evidence>
<dbReference type="PROSITE" id="PS51257">
    <property type="entry name" value="PROKAR_LIPOPROTEIN"/>
    <property type="match status" value="1"/>
</dbReference>
<sequence length="235" mass="24523">MTWTNSRARLMLAGAGAATAFALALGGCSTADDKPETAAPSAGTATELNAIDFVYAKGPEDNDLTELQAAAGEDPTDRDAFPYADIAECFGKEVDFPSSSASGPALQGPEGVYSIISYAHVVTPEQLKRHTALLGEGDLTGCLMSTMGEDAADDGLSSVDTWTSRDTPLPPGALARLSFVMPSEEGGATVEYYSDIVFLGTGRVEAELIVMSMGNPVDDVVENATARYVAQLKLQ</sequence>